<gene>
    <name evidence="1" type="ORF">PNAL_LOCUS1574</name>
</gene>
<evidence type="ECO:0000313" key="1">
    <source>
        <dbReference type="EMBL" id="CAG7990210.1"/>
    </source>
</evidence>
<comment type="caution">
    <text evidence="1">The sequence shown here is derived from an EMBL/GenBank/DDBJ whole genome shotgun (WGS) entry which is preliminary data.</text>
</comment>
<proteinExistence type="predicted"/>
<evidence type="ECO:0000313" key="2">
    <source>
        <dbReference type="Proteomes" id="UP001153461"/>
    </source>
</evidence>
<dbReference type="AlphaFoldDB" id="A0A9W4HEY0"/>
<reference evidence="1" key="1">
    <citation type="submission" date="2021-07" db="EMBL/GenBank/DDBJ databases">
        <authorList>
            <person name="Branca A.L. A."/>
        </authorList>
    </citation>
    <scope>NUCLEOTIDE SEQUENCE</scope>
</reference>
<protein>
    <submittedName>
        <fullName evidence="1">Uncharacterized protein</fullName>
    </submittedName>
</protein>
<name>A0A9W4HEY0_PENNA</name>
<dbReference type="OrthoDB" id="4205543at2759"/>
<organism evidence="1 2">
    <name type="scientific">Penicillium nalgiovense</name>
    <dbReference type="NCBI Taxonomy" id="60175"/>
    <lineage>
        <taxon>Eukaryota</taxon>
        <taxon>Fungi</taxon>
        <taxon>Dikarya</taxon>
        <taxon>Ascomycota</taxon>
        <taxon>Pezizomycotina</taxon>
        <taxon>Eurotiomycetes</taxon>
        <taxon>Eurotiomycetidae</taxon>
        <taxon>Eurotiales</taxon>
        <taxon>Aspergillaceae</taxon>
        <taxon>Penicillium</taxon>
    </lineage>
</organism>
<sequence>MAVVLETEYFSGGILDSSIAPAVLIHGDEGKGFIHSRLAEGSIDILTTGLKIGTGRIILVLSDGRTGLVFRSVIMRRFLFRDF</sequence>
<dbReference type="Proteomes" id="UP001153461">
    <property type="component" value="Unassembled WGS sequence"/>
</dbReference>
<accession>A0A9W4HEY0</accession>
<dbReference type="EMBL" id="CAJVNV010000044">
    <property type="protein sequence ID" value="CAG7990210.1"/>
    <property type="molecule type" value="Genomic_DNA"/>
</dbReference>